<dbReference type="KEGG" id="dord:105993066"/>
<name>A0A1S3G031_DIPOR</name>
<dbReference type="SMART" id="SM00276">
    <property type="entry name" value="GLECT"/>
    <property type="match status" value="1"/>
</dbReference>
<dbReference type="InterPro" id="IPR013320">
    <property type="entry name" value="ConA-like_dom_sf"/>
</dbReference>
<dbReference type="InParanoid" id="A0A1S3G031"/>
<evidence type="ECO:0000256" key="2">
    <source>
        <dbReference type="RuleBase" id="RU102079"/>
    </source>
</evidence>
<dbReference type="InterPro" id="IPR001079">
    <property type="entry name" value="Galectin_CRD"/>
</dbReference>
<dbReference type="FunFam" id="2.60.120.200:FF:000021">
    <property type="entry name" value="Galectin"/>
    <property type="match status" value="1"/>
</dbReference>
<keyword evidence="4" id="KW-1185">Reference proteome</keyword>
<evidence type="ECO:0000256" key="1">
    <source>
        <dbReference type="ARBA" id="ARBA00022734"/>
    </source>
</evidence>
<evidence type="ECO:0000313" key="5">
    <source>
        <dbReference type="RefSeq" id="XP_012881654.1"/>
    </source>
</evidence>
<protein>
    <recommendedName>
        <fullName evidence="2">Galectin</fullName>
    </recommendedName>
</protein>
<dbReference type="PANTHER" id="PTHR11346">
    <property type="entry name" value="GALECTIN"/>
    <property type="match status" value="1"/>
</dbReference>
<dbReference type="OrthoDB" id="6251307at2759"/>
<dbReference type="PROSITE" id="PS51304">
    <property type="entry name" value="GALECTIN"/>
    <property type="match status" value="1"/>
</dbReference>
<dbReference type="SMART" id="SM00908">
    <property type="entry name" value="Gal-bind_lectin"/>
    <property type="match status" value="1"/>
</dbReference>
<dbReference type="CDD" id="cd00070">
    <property type="entry name" value="GLECT"/>
    <property type="match status" value="1"/>
</dbReference>
<evidence type="ECO:0000313" key="4">
    <source>
        <dbReference type="Proteomes" id="UP000081671"/>
    </source>
</evidence>
<dbReference type="GO" id="GO:0030246">
    <property type="term" value="F:carbohydrate binding"/>
    <property type="evidence" value="ECO:0007669"/>
    <property type="project" value="UniProtKB-UniRule"/>
</dbReference>
<organism evidence="4 5">
    <name type="scientific">Dipodomys ordii</name>
    <name type="common">Ord's kangaroo rat</name>
    <dbReference type="NCBI Taxonomy" id="10020"/>
    <lineage>
        <taxon>Eukaryota</taxon>
        <taxon>Metazoa</taxon>
        <taxon>Chordata</taxon>
        <taxon>Craniata</taxon>
        <taxon>Vertebrata</taxon>
        <taxon>Euteleostomi</taxon>
        <taxon>Mammalia</taxon>
        <taxon>Eutheria</taxon>
        <taxon>Euarchontoglires</taxon>
        <taxon>Glires</taxon>
        <taxon>Rodentia</taxon>
        <taxon>Castorimorpha</taxon>
        <taxon>Heteromyidae</taxon>
        <taxon>Dipodomyinae</taxon>
        <taxon>Dipodomys</taxon>
    </lineage>
</organism>
<sequence>MSSTVPHKTSLPDGLRTGTVMRIRGIVPDKASRFHVNLLCSEDQGADAALHFNPRLDTSEVVFNSMEQGKWGAEERGAGVPFQRGQPFEVLLITAEDGFKAVVGDTPYHNFRHRMPLTRVRALEVSGDVLLDSVRIF</sequence>
<keyword evidence="1 2" id="KW-0430">Lectin</keyword>
<evidence type="ECO:0000259" key="3">
    <source>
        <dbReference type="PROSITE" id="PS51304"/>
    </source>
</evidence>
<dbReference type="Gene3D" id="2.60.120.200">
    <property type="match status" value="1"/>
</dbReference>
<dbReference type="Proteomes" id="UP000081671">
    <property type="component" value="Unplaced"/>
</dbReference>
<proteinExistence type="predicted"/>
<gene>
    <name evidence="5" type="primary">Lgals7</name>
</gene>
<dbReference type="InterPro" id="IPR044156">
    <property type="entry name" value="Galectin-like"/>
</dbReference>
<dbReference type="FunCoup" id="A0A1S3G031">
    <property type="interactions" value="262"/>
</dbReference>
<dbReference type="CTD" id="3963"/>
<dbReference type="Pfam" id="PF00337">
    <property type="entry name" value="Gal-bind_lectin"/>
    <property type="match status" value="1"/>
</dbReference>
<dbReference type="RefSeq" id="XP_012881654.1">
    <property type="nucleotide sequence ID" value="XM_013026200.1"/>
</dbReference>
<dbReference type="AlphaFoldDB" id="A0A1S3G031"/>
<dbReference type="GeneID" id="105993066"/>
<dbReference type="PANTHER" id="PTHR11346:SF107">
    <property type="entry name" value="GALECTIN-7"/>
    <property type="match status" value="1"/>
</dbReference>
<accession>A0A1S3G031</accession>
<feature type="domain" description="Galectin" evidence="3">
    <location>
        <begin position="7"/>
        <end position="137"/>
    </location>
</feature>
<reference evidence="5" key="1">
    <citation type="submission" date="2025-08" db="UniProtKB">
        <authorList>
            <consortium name="RefSeq"/>
        </authorList>
    </citation>
    <scope>IDENTIFICATION</scope>
    <source>
        <tissue evidence="5">Kidney</tissue>
    </source>
</reference>
<dbReference type="SUPFAM" id="SSF49899">
    <property type="entry name" value="Concanavalin A-like lectins/glucanases"/>
    <property type="match status" value="1"/>
</dbReference>